<dbReference type="Gene3D" id="3.90.1030.20">
    <property type="entry name" value="DNA polymerase delta, p66 (Cdc27) subunit, wHTH domain"/>
    <property type="match status" value="1"/>
</dbReference>
<dbReference type="GO" id="GO:0006271">
    <property type="term" value="P:DNA strand elongation involved in DNA replication"/>
    <property type="evidence" value="ECO:0007669"/>
    <property type="project" value="TreeGrafter"/>
</dbReference>
<evidence type="ECO:0000313" key="6">
    <source>
        <dbReference type="EMBL" id="KAF2083170.1"/>
    </source>
</evidence>
<dbReference type="Proteomes" id="UP000799776">
    <property type="component" value="Unassembled WGS sequence"/>
</dbReference>
<protein>
    <recommendedName>
        <fullName evidence="2">DNA polymerase delta subunit 3</fullName>
    </recommendedName>
</protein>
<accession>A0A9P4HKD5</accession>
<reference evidence="6" key="1">
    <citation type="journal article" date="2020" name="Stud. Mycol.">
        <title>101 Dothideomycetes genomes: a test case for predicting lifestyles and emergence of pathogens.</title>
        <authorList>
            <person name="Haridas S."/>
            <person name="Albert R."/>
            <person name="Binder M."/>
            <person name="Bloem J."/>
            <person name="Labutti K."/>
            <person name="Salamov A."/>
            <person name="Andreopoulos B."/>
            <person name="Baker S."/>
            <person name="Barry K."/>
            <person name="Bills G."/>
            <person name="Bluhm B."/>
            <person name="Cannon C."/>
            <person name="Castanera R."/>
            <person name="Culley D."/>
            <person name="Daum C."/>
            <person name="Ezra D."/>
            <person name="Gonzalez J."/>
            <person name="Henrissat B."/>
            <person name="Kuo A."/>
            <person name="Liang C."/>
            <person name="Lipzen A."/>
            <person name="Lutzoni F."/>
            <person name="Magnuson J."/>
            <person name="Mondo S."/>
            <person name="Nolan M."/>
            <person name="Ohm R."/>
            <person name="Pangilinan J."/>
            <person name="Park H.-J."/>
            <person name="Ramirez L."/>
            <person name="Alfaro M."/>
            <person name="Sun H."/>
            <person name="Tritt A."/>
            <person name="Yoshinaga Y."/>
            <person name="Zwiers L.-H."/>
            <person name="Turgeon B."/>
            <person name="Goodwin S."/>
            <person name="Spatafora J."/>
            <person name="Crous P."/>
            <person name="Grigoriev I."/>
        </authorList>
    </citation>
    <scope>NUCLEOTIDE SEQUENCE</scope>
    <source>
        <strain evidence="6">CBS 121410</strain>
    </source>
</reference>
<dbReference type="InterPro" id="IPR019038">
    <property type="entry name" value="POLD3"/>
</dbReference>
<comment type="caution">
    <text evidence="6">The sequence shown here is derived from an EMBL/GenBank/DDBJ whole genome shotgun (WGS) entry which is preliminary data.</text>
</comment>
<dbReference type="AlphaFoldDB" id="A0A9P4HKD5"/>
<dbReference type="PANTHER" id="PTHR17598">
    <property type="entry name" value="DNA POLYMERASE DELTA SUBUNIT 3"/>
    <property type="match status" value="1"/>
</dbReference>
<evidence type="ECO:0000256" key="3">
    <source>
        <dbReference type="ARBA" id="ARBA00022705"/>
    </source>
</evidence>
<feature type="compositionally biased region" description="Polar residues" evidence="5">
    <location>
        <begin position="230"/>
        <end position="240"/>
    </location>
</feature>
<feature type="region of interest" description="Disordered" evidence="5">
    <location>
        <begin position="179"/>
        <end position="325"/>
    </location>
</feature>
<dbReference type="OrthoDB" id="514823at2759"/>
<feature type="compositionally biased region" description="Basic and acidic residues" evidence="5">
    <location>
        <begin position="216"/>
        <end position="225"/>
    </location>
</feature>
<dbReference type="GO" id="GO:1904161">
    <property type="term" value="P:DNA synthesis involved in UV-damage excision repair"/>
    <property type="evidence" value="ECO:0007669"/>
    <property type="project" value="TreeGrafter"/>
</dbReference>
<comment type="subcellular location">
    <subcellularLocation>
        <location evidence="1">Nucleus</location>
    </subcellularLocation>
</comment>
<evidence type="ECO:0000313" key="7">
    <source>
        <dbReference type="Proteomes" id="UP000799776"/>
    </source>
</evidence>
<organism evidence="6 7">
    <name type="scientific">Saccharata proteae CBS 121410</name>
    <dbReference type="NCBI Taxonomy" id="1314787"/>
    <lineage>
        <taxon>Eukaryota</taxon>
        <taxon>Fungi</taxon>
        <taxon>Dikarya</taxon>
        <taxon>Ascomycota</taxon>
        <taxon>Pezizomycotina</taxon>
        <taxon>Dothideomycetes</taxon>
        <taxon>Dothideomycetes incertae sedis</taxon>
        <taxon>Botryosphaeriales</taxon>
        <taxon>Saccharataceae</taxon>
        <taxon>Saccharata</taxon>
    </lineage>
</organism>
<proteinExistence type="predicted"/>
<feature type="region of interest" description="Disordered" evidence="5">
    <location>
        <begin position="66"/>
        <end position="105"/>
    </location>
</feature>
<feature type="compositionally biased region" description="Polar residues" evidence="5">
    <location>
        <begin position="69"/>
        <end position="78"/>
    </location>
</feature>
<dbReference type="PANTHER" id="PTHR17598:SF13">
    <property type="entry name" value="DNA POLYMERASE DELTA SUBUNIT 3"/>
    <property type="match status" value="1"/>
</dbReference>
<keyword evidence="4" id="KW-0539">Nucleus</keyword>
<evidence type="ECO:0000256" key="1">
    <source>
        <dbReference type="ARBA" id="ARBA00004123"/>
    </source>
</evidence>
<evidence type="ECO:0000256" key="4">
    <source>
        <dbReference type="ARBA" id="ARBA00023242"/>
    </source>
</evidence>
<dbReference type="EMBL" id="ML978846">
    <property type="protein sequence ID" value="KAF2083170.1"/>
    <property type="molecule type" value="Genomic_DNA"/>
</dbReference>
<keyword evidence="3" id="KW-0235">DNA replication</keyword>
<dbReference type="Pfam" id="PF09507">
    <property type="entry name" value="CDC27"/>
    <property type="match status" value="1"/>
</dbReference>
<gene>
    <name evidence="6" type="ORF">K490DRAFT_70080</name>
</gene>
<feature type="compositionally biased region" description="Low complexity" evidence="5">
    <location>
        <begin position="194"/>
        <end position="214"/>
    </location>
</feature>
<name>A0A9P4HKD5_9PEZI</name>
<dbReference type="GO" id="GO:0043625">
    <property type="term" value="C:delta DNA polymerase complex"/>
    <property type="evidence" value="ECO:0007669"/>
    <property type="project" value="InterPro"/>
</dbReference>
<sequence>MDIYKEYLAVNVLNESKIVNYRLLSRALKVHCNLAKQMLFEFHATQNAKKPGSVHATYIVTGTKRKSGAITNGSNTQDGDGDSFMRSSPFQSSIPDQDQDRDPEEDLKVTSITLTREEDLDNAKSQCHEITSIHIYSLEPGPLQDLQVLSDCNRRIHSEFAAEDPLELWKTYGIIHNPNARRRTNKRPAPAPAPVATTATAKTAPKPSTTATAKPKTKEDVKPAKATESAEVSRTPTPQVDTAAMPNKKTAAKAPSLSREGSNIFKSFAKAKPKAKKEPTPPAQSAEASAAEDEPMKDASDDEGENEPAKKQERPRRRGKQNCGK</sequence>
<dbReference type="InterPro" id="IPR041913">
    <property type="entry name" value="POLD3_sf"/>
</dbReference>
<evidence type="ECO:0000256" key="2">
    <source>
        <dbReference type="ARBA" id="ARBA00017589"/>
    </source>
</evidence>
<evidence type="ECO:0000256" key="5">
    <source>
        <dbReference type="SAM" id="MobiDB-lite"/>
    </source>
</evidence>
<keyword evidence="7" id="KW-1185">Reference proteome</keyword>
<dbReference type="GO" id="GO:0003887">
    <property type="term" value="F:DNA-directed DNA polymerase activity"/>
    <property type="evidence" value="ECO:0007669"/>
    <property type="project" value="TreeGrafter"/>
</dbReference>
<feature type="compositionally biased region" description="Basic residues" evidence="5">
    <location>
        <begin position="313"/>
        <end position="325"/>
    </location>
</feature>
<dbReference type="GO" id="GO:0006297">
    <property type="term" value="P:nucleotide-excision repair, DNA gap filling"/>
    <property type="evidence" value="ECO:0007669"/>
    <property type="project" value="TreeGrafter"/>
</dbReference>
<feature type="compositionally biased region" description="Polar residues" evidence="5">
    <location>
        <begin position="85"/>
        <end position="94"/>
    </location>
</feature>